<proteinExistence type="predicted"/>
<sequence length="321" mass="33969">MAPVSDRLVTVFGGSGFVGRNLVRSLAKRGFRVRVAVRRPDLARFLMTAGAVGQIHGMQANIRYPASIAAAVEGAEAVVNLVGVMHDGRNGFDAVQAFGAGAIARAAEAAGVQRLVHVSSLSCEAGAEAHYARSKAQGEAAVRSAFADAIIVRPSAIFGSDDNFFNRFAALARLSPVLPLIGGGDTKFQPVFVGDVAEVLARGVEGGLRPGTTYELGGQEIMTLRDIFKFVLKVTNRKRLLVPMPFALANLQAAVLGLLPNAPLTRDQVALLRRDNIVSAAAQAEGRTLEGLGIQAATVEAIVPGYLWRFRKSGQFEHMPA</sequence>
<dbReference type="InterPro" id="IPR036291">
    <property type="entry name" value="NAD(P)-bd_dom_sf"/>
</dbReference>
<evidence type="ECO:0000313" key="3">
    <source>
        <dbReference type="Proteomes" id="UP001237448"/>
    </source>
</evidence>
<dbReference type="Gene3D" id="3.40.50.720">
    <property type="entry name" value="NAD(P)-binding Rossmann-like Domain"/>
    <property type="match status" value="1"/>
</dbReference>
<dbReference type="RefSeq" id="WP_307425908.1">
    <property type="nucleotide sequence ID" value="NZ_JAUSVK010000001.1"/>
</dbReference>
<evidence type="ECO:0000313" key="2">
    <source>
        <dbReference type="EMBL" id="MDQ0392276.1"/>
    </source>
</evidence>
<dbReference type="PANTHER" id="PTHR12126">
    <property type="entry name" value="NADH-UBIQUINONE OXIDOREDUCTASE 39 KDA SUBUNIT-RELATED"/>
    <property type="match status" value="1"/>
</dbReference>
<dbReference type="PANTHER" id="PTHR12126:SF11">
    <property type="entry name" value="NADH DEHYDROGENASE [UBIQUINONE] 1 ALPHA SUBCOMPLEX SUBUNIT 9, MITOCHONDRIAL"/>
    <property type="match status" value="1"/>
</dbReference>
<name>A0ABU0FCD1_9HYPH</name>
<organism evidence="2 3">
    <name type="scientific">Labrys monachus</name>
    <dbReference type="NCBI Taxonomy" id="217067"/>
    <lineage>
        <taxon>Bacteria</taxon>
        <taxon>Pseudomonadati</taxon>
        <taxon>Pseudomonadota</taxon>
        <taxon>Alphaproteobacteria</taxon>
        <taxon>Hyphomicrobiales</taxon>
        <taxon>Xanthobacteraceae</taxon>
        <taxon>Labrys</taxon>
    </lineage>
</organism>
<gene>
    <name evidence="2" type="ORF">J3R73_002068</name>
</gene>
<comment type="caution">
    <text evidence="2">The sequence shown here is derived from an EMBL/GenBank/DDBJ whole genome shotgun (WGS) entry which is preliminary data.</text>
</comment>
<keyword evidence="3" id="KW-1185">Reference proteome</keyword>
<dbReference type="Proteomes" id="UP001237448">
    <property type="component" value="Unassembled WGS sequence"/>
</dbReference>
<dbReference type="InterPro" id="IPR051207">
    <property type="entry name" value="ComplexI_NDUFA9_subunit"/>
</dbReference>
<feature type="domain" description="NAD-dependent epimerase/dehydratase" evidence="1">
    <location>
        <begin position="9"/>
        <end position="206"/>
    </location>
</feature>
<dbReference type="CDD" id="cd05271">
    <property type="entry name" value="NDUFA9_like_SDR_a"/>
    <property type="match status" value="1"/>
</dbReference>
<dbReference type="InterPro" id="IPR001509">
    <property type="entry name" value="Epimerase_deHydtase"/>
</dbReference>
<dbReference type="Pfam" id="PF01370">
    <property type="entry name" value="Epimerase"/>
    <property type="match status" value="1"/>
</dbReference>
<protein>
    <submittedName>
        <fullName evidence="2">NADH dehydrogenase</fullName>
    </submittedName>
</protein>
<reference evidence="2 3" key="1">
    <citation type="submission" date="2023-07" db="EMBL/GenBank/DDBJ databases">
        <title>Genomic Encyclopedia of Type Strains, Phase IV (KMG-IV): sequencing the most valuable type-strain genomes for metagenomic binning, comparative biology and taxonomic classification.</title>
        <authorList>
            <person name="Goeker M."/>
        </authorList>
    </citation>
    <scope>NUCLEOTIDE SEQUENCE [LARGE SCALE GENOMIC DNA]</scope>
    <source>
        <strain evidence="2 3">DSM 5896</strain>
    </source>
</reference>
<evidence type="ECO:0000259" key="1">
    <source>
        <dbReference type="Pfam" id="PF01370"/>
    </source>
</evidence>
<accession>A0ABU0FCD1</accession>
<dbReference type="SUPFAM" id="SSF51735">
    <property type="entry name" value="NAD(P)-binding Rossmann-fold domains"/>
    <property type="match status" value="1"/>
</dbReference>
<dbReference type="EMBL" id="JAUSVK010000001">
    <property type="protein sequence ID" value="MDQ0392276.1"/>
    <property type="molecule type" value="Genomic_DNA"/>
</dbReference>